<evidence type="ECO:0000256" key="4">
    <source>
        <dbReference type="ARBA" id="ARBA00022692"/>
    </source>
</evidence>
<dbReference type="InterPro" id="IPR050814">
    <property type="entry name" value="Myo-inositol_Transporter"/>
</dbReference>
<feature type="transmembrane region" description="Helical" evidence="7">
    <location>
        <begin position="185"/>
        <end position="204"/>
    </location>
</feature>
<keyword evidence="10" id="KW-1185">Reference proteome</keyword>
<feature type="transmembrane region" description="Helical" evidence="7">
    <location>
        <begin position="15"/>
        <end position="44"/>
    </location>
</feature>
<dbReference type="PROSITE" id="PS00217">
    <property type="entry name" value="SUGAR_TRANSPORT_2"/>
    <property type="match status" value="1"/>
</dbReference>
<evidence type="ECO:0000256" key="7">
    <source>
        <dbReference type="SAM" id="Phobius"/>
    </source>
</evidence>
<dbReference type="SUPFAM" id="SSF103473">
    <property type="entry name" value="MFS general substrate transporter"/>
    <property type="match status" value="1"/>
</dbReference>
<dbReference type="GO" id="GO:0055085">
    <property type="term" value="P:transmembrane transport"/>
    <property type="evidence" value="ECO:0007669"/>
    <property type="project" value="UniProtKB-ARBA"/>
</dbReference>
<feature type="transmembrane region" description="Helical" evidence="7">
    <location>
        <begin position="328"/>
        <end position="350"/>
    </location>
</feature>
<feature type="transmembrane region" description="Helical" evidence="7">
    <location>
        <begin position="110"/>
        <end position="131"/>
    </location>
</feature>
<dbReference type="InterPro" id="IPR003663">
    <property type="entry name" value="Sugar/inositol_transpt"/>
</dbReference>
<comment type="caution">
    <text evidence="9">The sequence shown here is derived from an EMBL/GenBank/DDBJ whole genome shotgun (WGS) entry which is preliminary data.</text>
</comment>
<dbReference type="Gene3D" id="1.20.1250.20">
    <property type="entry name" value="MFS general substrate transporter like domains"/>
    <property type="match status" value="1"/>
</dbReference>
<gene>
    <name evidence="9" type="ORF">ACFO0N_06885</name>
</gene>
<evidence type="ECO:0000313" key="9">
    <source>
        <dbReference type="EMBL" id="MFC4357673.1"/>
    </source>
</evidence>
<feature type="transmembrane region" description="Helical" evidence="7">
    <location>
        <begin position="428"/>
        <end position="446"/>
    </location>
</feature>
<dbReference type="InterPro" id="IPR005828">
    <property type="entry name" value="MFS_sugar_transport-like"/>
</dbReference>
<dbReference type="FunFam" id="1.20.1250.20:FF:000073">
    <property type="entry name" value="MFS myo-inositol transporter, putative"/>
    <property type="match status" value="1"/>
</dbReference>
<organism evidence="9 10">
    <name type="scientific">Halobium salinum</name>
    <dbReference type="NCBI Taxonomy" id="1364940"/>
    <lineage>
        <taxon>Archaea</taxon>
        <taxon>Methanobacteriati</taxon>
        <taxon>Methanobacteriota</taxon>
        <taxon>Stenosarchaea group</taxon>
        <taxon>Halobacteria</taxon>
        <taxon>Halobacteriales</taxon>
        <taxon>Haloferacaceae</taxon>
        <taxon>Halobium</taxon>
    </lineage>
</organism>
<dbReference type="NCBIfam" id="TIGR00879">
    <property type="entry name" value="SP"/>
    <property type="match status" value="1"/>
</dbReference>
<comment type="subcellular location">
    <subcellularLocation>
        <location evidence="1">Membrane</location>
        <topology evidence="1">Multi-pass membrane protein</topology>
    </subcellularLocation>
</comment>
<keyword evidence="3" id="KW-0813">Transport</keyword>
<feature type="transmembrane region" description="Helical" evidence="7">
    <location>
        <begin position="143"/>
        <end position="165"/>
    </location>
</feature>
<feature type="transmembrane region" description="Helical" evidence="7">
    <location>
        <begin position="396"/>
        <end position="416"/>
    </location>
</feature>
<dbReference type="EMBL" id="JBHSDS010000003">
    <property type="protein sequence ID" value="MFC4357673.1"/>
    <property type="molecule type" value="Genomic_DNA"/>
</dbReference>
<dbReference type="PROSITE" id="PS50850">
    <property type="entry name" value="MFS"/>
    <property type="match status" value="1"/>
</dbReference>
<evidence type="ECO:0000313" key="10">
    <source>
        <dbReference type="Proteomes" id="UP001595921"/>
    </source>
</evidence>
<protein>
    <submittedName>
        <fullName evidence="9">Sugar porter family MFS transporter</fullName>
    </submittedName>
</protein>
<keyword evidence="4 7" id="KW-0812">Transmembrane</keyword>
<feature type="domain" description="Major facilitator superfamily (MFS) profile" evidence="8">
    <location>
        <begin position="19"/>
        <end position="450"/>
    </location>
</feature>
<dbReference type="InterPro" id="IPR020846">
    <property type="entry name" value="MFS_dom"/>
</dbReference>
<dbReference type="Proteomes" id="UP001595921">
    <property type="component" value="Unassembled WGS sequence"/>
</dbReference>
<dbReference type="GO" id="GO:0016020">
    <property type="term" value="C:membrane"/>
    <property type="evidence" value="ECO:0007669"/>
    <property type="project" value="UniProtKB-SubCell"/>
</dbReference>
<evidence type="ECO:0000259" key="8">
    <source>
        <dbReference type="PROSITE" id="PS50850"/>
    </source>
</evidence>
<dbReference type="RefSeq" id="WP_267622019.1">
    <property type="nucleotide sequence ID" value="NZ_JAODIW010000006.1"/>
</dbReference>
<dbReference type="PRINTS" id="PR00171">
    <property type="entry name" value="SUGRTRNSPORT"/>
</dbReference>
<evidence type="ECO:0000256" key="6">
    <source>
        <dbReference type="ARBA" id="ARBA00023136"/>
    </source>
</evidence>
<dbReference type="Pfam" id="PF00083">
    <property type="entry name" value="Sugar_tr"/>
    <property type="match status" value="1"/>
</dbReference>
<feature type="transmembrane region" description="Helical" evidence="7">
    <location>
        <begin position="297"/>
        <end position="321"/>
    </location>
</feature>
<proteinExistence type="inferred from homology"/>
<feature type="transmembrane region" description="Helical" evidence="7">
    <location>
        <begin position="56"/>
        <end position="73"/>
    </location>
</feature>
<evidence type="ECO:0000256" key="3">
    <source>
        <dbReference type="ARBA" id="ARBA00022448"/>
    </source>
</evidence>
<evidence type="ECO:0000256" key="1">
    <source>
        <dbReference type="ARBA" id="ARBA00004141"/>
    </source>
</evidence>
<reference evidence="9 10" key="1">
    <citation type="journal article" date="2019" name="Int. J. Syst. Evol. Microbiol.">
        <title>The Global Catalogue of Microorganisms (GCM) 10K type strain sequencing project: providing services to taxonomists for standard genome sequencing and annotation.</title>
        <authorList>
            <consortium name="The Broad Institute Genomics Platform"/>
            <consortium name="The Broad Institute Genome Sequencing Center for Infectious Disease"/>
            <person name="Wu L."/>
            <person name="Ma J."/>
        </authorList>
    </citation>
    <scope>NUCLEOTIDE SEQUENCE [LARGE SCALE GENOMIC DNA]</scope>
    <source>
        <strain evidence="9 10">CGMCC 1.12553</strain>
    </source>
</reference>
<keyword evidence="5 7" id="KW-1133">Transmembrane helix</keyword>
<sequence length="482" mass="50572">MATSTHGSTAGGGRFTYVAAALAALNGLLFGFDTGVISGAFLYIREAFVMSSLVESVVVSGALAGAAVGAALGGRLADRWGRRRLIIVGGVVFFVGSLLMAVAPTVEVLIVGRLVDGVAIGFASIVGPLYISEISPPKIRGSLVSFNQLAITSGILVSYFVNYAFSEGPVLELAQSLFGAAGWRWMLGAGMVPALILVGAMLFMPESPRWLVERGREDDARAVLSRTRTDAQVESELEEIRETAETQDGGVGDLLKPWIRPALVVGIGLAAFQQVTGINTVIYYAPTVLESTGFGNTASILATVGIGVVNVGMTIVAVLLMDRAGRRPLLLTGLAGMIITLLGLGTAFALPGLSGVIGWVALACLMLYVAFFAIGLGPVFWLLISEIYPLQVRGTAMGVVTVINWVANLVVALTFLGLIDVAGQSGTFWLYAALTLAALAFTYFLVPETKGRSLEEIERDLRDSALGDERTGMVRDGTAGDD</sequence>
<evidence type="ECO:0000256" key="2">
    <source>
        <dbReference type="ARBA" id="ARBA00010992"/>
    </source>
</evidence>
<dbReference type="AlphaFoldDB" id="A0ABD5PAB3"/>
<keyword evidence="6 7" id="KW-0472">Membrane</keyword>
<dbReference type="InterPro" id="IPR005829">
    <property type="entry name" value="Sugar_transporter_CS"/>
</dbReference>
<dbReference type="InterPro" id="IPR036259">
    <property type="entry name" value="MFS_trans_sf"/>
</dbReference>
<dbReference type="PANTHER" id="PTHR48020">
    <property type="entry name" value="PROTON MYO-INOSITOL COTRANSPORTER"/>
    <property type="match status" value="1"/>
</dbReference>
<dbReference type="PANTHER" id="PTHR48020:SF12">
    <property type="entry name" value="PROTON MYO-INOSITOL COTRANSPORTER"/>
    <property type="match status" value="1"/>
</dbReference>
<dbReference type="PROSITE" id="PS00216">
    <property type="entry name" value="SUGAR_TRANSPORT_1"/>
    <property type="match status" value="2"/>
</dbReference>
<feature type="transmembrane region" description="Helical" evidence="7">
    <location>
        <begin position="85"/>
        <end position="104"/>
    </location>
</feature>
<feature type="transmembrane region" description="Helical" evidence="7">
    <location>
        <begin position="262"/>
        <end position="285"/>
    </location>
</feature>
<accession>A0ABD5PAB3</accession>
<feature type="transmembrane region" description="Helical" evidence="7">
    <location>
        <begin position="356"/>
        <end position="384"/>
    </location>
</feature>
<comment type="similarity">
    <text evidence="2">Belongs to the major facilitator superfamily. Sugar transporter (TC 2.A.1.1) family.</text>
</comment>
<name>A0ABD5PAB3_9EURY</name>
<evidence type="ECO:0000256" key="5">
    <source>
        <dbReference type="ARBA" id="ARBA00022989"/>
    </source>
</evidence>